<sequence length="519" mass="57751">MPSMLDGFYERSARLNALLNSNPAEAVKQAREINLDLATNERFNMMGLRAAILVDGGTLTQQQDAIEEGITLFRELHALFPTADLTYNLANGLVAAIGFPPHNDSWLDHLESSKERRAEARRCFWKVAQDTDADFALRTQAWTNLANQFSSSYRLGEAQDGWLAALEIDPENGVAASSAARNLLWLYARGGCSELTRIEAIMLAKIADRHRDRVIQYAGTQAAEQIAAFASELGEPPPRSQHQDPFISWVERERLTLAPAVELIDPTMGKLDWLMLPGILEREPSVGGTPPPVFAMFNVLKSDFILARDLLWRALDEDAWPRTGRFGDTLDYATYGPDASALILAHRTALDLLDKIAVTANHYFELGQSPDKVYFGKLWRGKPDKNTGAYPLAENVEKAIRGGVSALYGLVELAEDYDSSVGILRPQKDLRNAGTHRFVVLHDIGDPTQSRQAPEIEHHRRDPFTQEVLRALRVARSAIQMLALSISQHEQGLAQRTSGLVGSLIIPDHDWIRGRDDET</sequence>
<proteinExistence type="predicted"/>
<evidence type="ECO:0000313" key="4">
    <source>
        <dbReference type="Proteomes" id="UP000333828"/>
    </source>
</evidence>
<keyword evidence="1" id="KW-0802">TPR repeat</keyword>
<dbReference type="EMBL" id="CABPSI010000007">
    <property type="protein sequence ID" value="VVE57879.1"/>
    <property type="molecule type" value="Genomic_DNA"/>
</dbReference>
<feature type="repeat" description="TPR" evidence="1">
    <location>
        <begin position="139"/>
        <end position="172"/>
    </location>
</feature>
<organism evidence="3 4">
    <name type="scientific">Pandoraea iniqua</name>
    <dbReference type="NCBI Taxonomy" id="2508288"/>
    <lineage>
        <taxon>Bacteria</taxon>
        <taxon>Pseudomonadati</taxon>
        <taxon>Pseudomonadota</taxon>
        <taxon>Betaproteobacteria</taxon>
        <taxon>Burkholderiales</taxon>
        <taxon>Burkholderiaceae</taxon>
        <taxon>Pandoraea</taxon>
    </lineage>
</organism>
<protein>
    <recommendedName>
        <fullName evidence="2">LA2681-like HEPN domain-containing protein</fullName>
    </recommendedName>
</protein>
<name>A0A5E4Z9L4_9BURK</name>
<evidence type="ECO:0000313" key="3">
    <source>
        <dbReference type="EMBL" id="VVE57879.1"/>
    </source>
</evidence>
<dbReference type="InterPro" id="IPR040826">
    <property type="entry name" value="HEPN_LA2681"/>
</dbReference>
<dbReference type="InterPro" id="IPR019734">
    <property type="entry name" value="TPR_rpt"/>
</dbReference>
<evidence type="ECO:0000256" key="1">
    <source>
        <dbReference type="PROSITE-ProRule" id="PRU00339"/>
    </source>
</evidence>
<keyword evidence="4" id="KW-1185">Reference proteome</keyword>
<dbReference type="RefSeq" id="WP_150686544.1">
    <property type="nucleotide sequence ID" value="NZ_CABPSI010000007.1"/>
</dbReference>
<dbReference type="Pfam" id="PF18733">
    <property type="entry name" value="HEPN_LA2681"/>
    <property type="match status" value="1"/>
</dbReference>
<dbReference type="InterPro" id="IPR011990">
    <property type="entry name" value="TPR-like_helical_dom_sf"/>
</dbReference>
<dbReference type="Proteomes" id="UP000333828">
    <property type="component" value="Unassembled WGS sequence"/>
</dbReference>
<dbReference type="Gene3D" id="1.25.40.10">
    <property type="entry name" value="Tetratricopeptide repeat domain"/>
    <property type="match status" value="1"/>
</dbReference>
<reference evidence="3 4" key="1">
    <citation type="submission" date="2019-08" db="EMBL/GenBank/DDBJ databases">
        <authorList>
            <person name="Peeters C."/>
        </authorList>
    </citation>
    <scope>NUCLEOTIDE SEQUENCE [LARGE SCALE GENOMIC DNA]</scope>
    <source>
        <strain evidence="3 4">LMG 31115</strain>
    </source>
</reference>
<evidence type="ECO:0000259" key="2">
    <source>
        <dbReference type="Pfam" id="PF18733"/>
    </source>
</evidence>
<dbReference type="AlphaFoldDB" id="A0A5E4Z9L4"/>
<dbReference type="PROSITE" id="PS50005">
    <property type="entry name" value="TPR"/>
    <property type="match status" value="1"/>
</dbReference>
<feature type="domain" description="LA2681-like HEPN" evidence="2">
    <location>
        <begin position="289"/>
        <end position="487"/>
    </location>
</feature>
<gene>
    <name evidence="3" type="ORF">PIN31115_05238</name>
</gene>
<accession>A0A5E4Z9L4</accession>